<dbReference type="EMBL" id="JBIGHW010000003">
    <property type="protein sequence ID" value="MFG6440517.1"/>
    <property type="molecule type" value="Genomic_DNA"/>
</dbReference>
<dbReference type="RefSeq" id="WP_394396652.1">
    <property type="nucleotide sequence ID" value="NZ_JBIGHW010000003.1"/>
</dbReference>
<evidence type="ECO:0000256" key="1">
    <source>
        <dbReference type="SAM" id="Phobius"/>
    </source>
</evidence>
<organism evidence="2 3">
    <name type="scientific">Pelomonas margarita</name>
    <dbReference type="NCBI Taxonomy" id="3299031"/>
    <lineage>
        <taxon>Bacteria</taxon>
        <taxon>Pseudomonadati</taxon>
        <taxon>Pseudomonadota</taxon>
        <taxon>Betaproteobacteria</taxon>
        <taxon>Burkholderiales</taxon>
        <taxon>Sphaerotilaceae</taxon>
        <taxon>Roseateles</taxon>
    </lineage>
</organism>
<accession>A0ABW7FGV5</accession>
<comment type="caution">
    <text evidence="2">The sequence shown here is derived from an EMBL/GenBank/DDBJ whole genome shotgun (WGS) entry which is preliminary data.</text>
</comment>
<feature type="transmembrane region" description="Helical" evidence="1">
    <location>
        <begin position="23"/>
        <end position="56"/>
    </location>
</feature>
<reference evidence="2 3" key="1">
    <citation type="submission" date="2024-08" db="EMBL/GenBank/DDBJ databases">
        <authorList>
            <person name="Lu H."/>
        </authorList>
    </citation>
    <scope>NUCLEOTIDE SEQUENCE [LARGE SCALE GENOMIC DNA]</scope>
    <source>
        <strain evidence="2 3">LKC17W</strain>
    </source>
</reference>
<sequence>MFSLALALLVAAAISFAFKTTRAIGILCIALFTFVFPWLVCGLLALALLGLVLLYLHRKDLLHDFPRLPL</sequence>
<gene>
    <name evidence="2" type="ORF">ACG0Z3_07460</name>
</gene>
<name>A0ABW7FGV5_9BURK</name>
<proteinExistence type="predicted"/>
<dbReference type="Proteomes" id="UP001606301">
    <property type="component" value="Unassembled WGS sequence"/>
</dbReference>
<keyword evidence="3" id="KW-1185">Reference proteome</keyword>
<protein>
    <submittedName>
        <fullName evidence="2">Uncharacterized protein</fullName>
    </submittedName>
</protein>
<evidence type="ECO:0000313" key="3">
    <source>
        <dbReference type="Proteomes" id="UP001606301"/>
    </source>
</evidence>
<keyword evidence="1" id="KW-1133">Transmembrane helix</keyword>
<keyword evidence="1" id="KW-0472">Membrane</keyword>
<evidence type="ECO:0000313" key="2">
    <source>
        <dbReference type="EMBL" id="MFG6440517.1"/>
    </source>
</evidence>
<keyword evidence="1" id="KW-0812">Transmembrane</keyword>